<proteinExistence type="predicted"/>
<dbReference type="AlphaFoldDB" id="A0A9C6WN74"/>
<name>A0A9C6WN74_ARADU</name>
<gene>
    <name evidence="3" type="primary">LOC127740672</name>
</gene>
<accession>A0A9C6WN74</accession>
<reference evidence="3" key="2">
    <citation type="submission" date="2025-08" db="UniProtKB">
        <authorList>
            <consortium name="RefSeq"/>
        </authorList>
    </citation>
    <scope>IDENTIFICATION</scope>
    <source>
        <tissue evidence="3">Whole plant</tissue>
    </source>
</reference>
<evidence type="ECO:0000259" key="1">
    <source>
        <dbReference type="Pfam" id="PF10551"/>
    </source>
</evidence>
<dbReference type="KEGG" id="adu:127740672"/>
<dbReference type="PANTHER" id="PTHR47718:SF15">
    <property type="entry name" value="PROTEIN FAR1-RELATED SEQUENCE 5-LIKE"/>
    <property type="match status" value="1"/>
</dbReference>
<protein>
    <submittedName>
        <fullName evidence="3">Protein FAR1-RELATED SEQUENCE 5-like</fullName>
    </submittedName>
</protein>
<organism evidence="2 3">
    <name type="scientific">Arachis duranensis</name>
    <name type="common">Wild peanut</name>
    <dbReference type="NCBI Taxonomy" id="130453"/>
    <lineage>
        <taxon>Eukaryota</taxon>
        <taxon>Viridiplantae</taxon>
        <taxon>Streptophyta</taxon>
        <taxon>Embryophyta</taxon>
        <taxon>Tracheophyta</taxon>
        <taxon>Spermatophyta</taxon>
        <taxon>Magnoliopsida</taxon>
        <taxon>eudicotyledons</taxon>
        <taxon>Gunneridae</taxon>
        <taxon>Pentapetalae</taxon>
        <taxon>rosids</taxon>
        <taxon>fabids</taxon>
        <taxon>Fabales</taxon>
        <taxon>Fabaceae</taxon>
        <taxon>Papilionoideae</taxon>
        <taxon>50 kb inversion clade</taxon>
        <taxon>dalbergioids sensu lato</taxon>
        <taxon>Dalbergieae</taxon>
        <taxon>Pterocarpus clade</taxon>
        <taxon>Arachis</taxon>
    </lineage>
</organism>
<dbReference type="InterPro" id="IPR018289">
    <property type="entry name" value="MULE_transposase_dom"/>
</dbReference>
<dbReference type="Proteomes" id="UP000515211">
    <property type="component" value="Chromosome 7"/>
</dbReference>
<dbReference type="RefSeq" id="XP_052108003.1">
    <property type="nucleotide sequence ID" value="XM_052252043.1"/>
</dbReference>
<dbReference type="PANTHER" id="PTHR47718">
    <property type="entry name" value="OS01G0519700 PROTEIN"/>
    <property type="match status" value="1"/>
</dbReference>
<reference evidence="2" key="1">
    <citation type="journal article" date="2016" name="Nat. Genet.">
        <title>The genome sequences of Arachis duranensis and Arachis ipaensis, the diploid ancestors of cultivated peanut.</title>
        <authorList>
            <person name="Bertioli D.J."/>
            <person name="Cannon S.B."/>
            <person name="Froenicke L."/>
            <person name="Huang G."/>
            <person name="Farmer A.D."/>
            <person name="Cannon E.K."/>
            <person name="Liu X."/>
            <person name="Gao D."/>
            <person name="Clevenger J."/>
            <person name="Dash S."/>
            <person name="Ren L."/>
            <person name="Moretzsohn M.C."/>
            <person name="Shirasawa K."/>
            <person name="Huang W."/>
            <person name="Vidigal B."/>
            <person name="Abernathy B."/>
            <person name="Chu Y."/>
            <person name="Niederhuth C.E."/>
            <person name="Umale P."/>
            <person name="Araujo A.C."/>
            <person name="Kozik A."/>
            <person name="Kim K.D."/>
            <person name="Burow M.D."/>
            <person name="Varshney R.K."/>
            <person name="Wang X."/>
            <person name="Zhang X."/>
            <person name="Barkley N."/>
            <person name="Guimaraes P.M."/>
            <person name="Isobe S."/>
            <person name="Guo B."/>
            <person name="Liao B."/>
            <person name="Stalker H.T."/>
            <person name="Schmitz R.J."/>
            <person name="Scheffler B.E."/>
            <person name="Leal-Bertioli S.C."/>
            <person name="Xun X."/>
            <person name="Jackson S.A."/>
            <person name="Michelmore R."/>
            <person name="Ozias-Akins P."/>
        </authorList>
    </citation>
    <scope>NUCLEOTIDE SEQUENCE [LARGE SCALE GENOMIC DNA]</scope>
    <source>
        <strain evidence="2">cv. V14167</strain>
    </source>
</reference>
<evidence type="ECO:0000313" key="3">
    <source>
        <dbReference type="RefSeq" id="XP_052108003.1"/>
    </source>
</evidence>
<dbReference type="GeneID" id="127740672"/>
<keyword evidence="2" id="KW-1185">Reference proteome</keyword>
<sequence>MEAAMVVSTVAQEKCDHRFVVRFVAYTGRWHVALFVESHNHDGLDPRLVGFLPTHRKMAEADASQMNNMKDAGISIPHIYAMLANQAGGYENVNYTLRDMYNEIARRRRHVLGDARAALRYLKNQKAEDTNLYYEHIVDAKGVLRALFWCDGRSQLDYEVFGDVLAFDATYKKNKYLCPVVVFSGVNHHNQTVVFGSALVTDESKEVYVWLLQQLLAAMKGKAPVSVITDGAPSMRFVIETVFPNAHHRLCAWHLIRNATSNVGNLKFTSMFKKCMLGDYEISVFEQKWFGMVEEFGVAEKNWIIDMYDKRHIWATAHIRGKFFVGFRTTSRCEGLHSIIAKYVKSQYNLVDFIKPFKRCLTYLRYKEVEADYVSISGLPLSYVASRRQERFHLVRDTVMSLIEDFKIEDEQEKQVGAQANDSDGHNKKSCPLAKNIQQQTNATSYGINRNHVEEGLDADVEMGFWASDLEEDYEEQEFWARDSDASADMELSEEFSI</sequence>
<dbReference type="Pfam" id="PF10551">
    <property type="entry name" value="MULE"/>
    <property type="match status" value="1"/>
</dbReference>
<feature type="domain" description="MULE transposase" evidence="1">
    <location>
        <begin position="164"/>
        <end position="258"/>
    </location>
</feature>
<evidence type="ECO:0000313" key="2">
    <source>
        <dbReference type="Proteomes" id="UP000515211"/>
    </source>
</evidence>